<dbReference type="InterPro" id="IPR037481">
    <property type="entry name" value="LacX"/>
</dbReference>
<reference evidence="2 4" key="2">
    <citation type="submission" date="2016-08" db="EMBL/GenBank/DDBJ databases">
        <title>Characterization of Isolates of Eisenbergiella tayi Derived from Blood Cultures, Using Whole Genome Sequencing.</title>
        <authorList>
            <person name="Bernier A.-M."/>
            <person name="Burdz T."/>
            <person name="Wiebe D."/>
            <person name="Bernard K."/>
        </authorList>
    </citation>
    <scope>NUCLEOTIDE SEQUENCE [LARGE SCALE GENOMIC DNA]</scope>
    <source>
        <strain evidence="2 4">NML120146</strain>
    </source>
</reference>
<protein>
    <submittedName>
        <fullName evidence="1">Aldose 1-epimerase</fullName>
    </submittedName>
</protein>
<evidence type="ECO:0000313" key="1">
    <source>
        <dbReference type="EMBL" id="ODM06131.1"/>
    </source>
</evidence>
<dbReference type="Gene3D" id="2.70.98.10">
    <property type="match status" value="1"/>
</dbReference>
<dbReference type="InterPro" id="IPR014718">
    <property type="entry name" value="GH-type_carb-bd"/>
</dbReference>
<dbReference type="GO" id="GO:0016853">
    <property type="term" value="F:isomerase activity"/>
    <property type="evidence" value="ECO:0007669"/>
    <property type="project" value="InterPro"/>
</dbReference>
<sequence>MNYTIENDRLKIQISSRGGEMQSVIRDGREYLWQADPQYWDEKAPNLFPYIARMTEGKYVLDGKSYPMPLHGFVHVTELSMEEQTTDRIVFRLDSDEETGKCYPFAFTYRVIYELDGDVLHITYQVENHDEKTMYFGIGGHPGFLVPMEDSLGFEDYYLEFEGTKDYDEPVRIGFSPDCFVDGGMTPFPLTDGSKIPLKHSLFDNDAIVLTHTSKTVSLKSDRGTRRVTVSYPDMDYIGFWHATLTEAPYVCIEPWSSLPSRQDIVEDLSTQPGLKSLKAGGVYRNSWSIEIH</sequence>
<dbReference type="EMBL" id="MEHD01000025">
    <property type="protein sequence ID" value="ODR54608.1"/>
    <property type="molecule type" value="Genomic_DNA"/>
</dbReference>
<dbReference type="GO" id="GO:0030246">
    <property type="term" value="F:carbohydrate binding"/>
    <property type="evidence" value="ECO:0007669"/>
    <property type="project" value="InterPro"/>
</dbReference>
<dbReference type="InterPro" id="IPR011013">
    <property type="entry name" value="Gal_mutarotase_sf_dom"/>
</dbReference>
<dbReference type="AlphaFoldDB" id="A0A1E3ACH5"/>
<dbReference type="RefSeq" id="WP_069152185.1">
    <property type="nucleotide sequence ID" value="NZ_DAWDRA010000125.1"/>
</dbReference>
<dbReference type="SUPFAM" id="SSF74650">
    <property type="entry name" value="Galactose mutarotase-like"/>
    <property type="match status" value="1"/>
</dbReference>
<dbReference type="EMBL" id="MCGH01000002">
    <property type="protein sequence ID" value="ODM06131.1"/>
    <property type="molecule type" value="Genomic_DNA"/>
</dbReference>
<name>A0A1E3ACH5_9FIRM</name>
<gene>
    <name evidence="1" type="ORF">BEI61_02020</name>
    <name evidence="2" type="ORF">BEI63_16830</name>
</gene>
<organism evidence="1 3">
    <name type="scientific">Eisenbergiella tayi</name>
    <dbReference type="NCBI Taxonomy" id="1432052"/>
    <lineage>
        <taxon>Bacteria</taxon>
        <taxon>Bacillati</taxon>
        <taxon>Bacillota</taxon>
        <taxon>Clostridia</taxon>
        <taxon>Lachnospirales</taxon>
        <taxon>Lachnospiraceae</taxon>
        <taxon>Eisenbergiella</taxon>
    </lineage>
</organism>
<dbReference type="PATRIC" id="fig|1432052.4.peg.2258"/>
<comment type="caution">
    <text evidence="1">The sequence shown here is derived from an EMBL/GenBank/DDBJ whole genome shotgun (WGS) entry which is preliminary data.</text>
</comment>
<keyword evidence="4" id="KW-1185">Reference proteome</keyword>
<accession>A0A1E3ACH5</accession>
<evidence type="ECO:0000313" key="3">
    <source>
        <dbReference type="Proteomes" id="UP000094067"/>
    </source>
</evidence>
<evidence type="ECO:0000313" key="4">
    <source>
        <dbReference type="Proteomes" id="UP000094869"/>
    </source>
</evidence>
<reference evidence="1 3" key="1">
    <citation type="submission" date="2016-07" db="EMBL/GenBank/DDBJ databases">
        <title>Characterization of isolates of Eisenbergiella tayi derived from blood cultures, using whole genome sequencing.</title>
        <authorList>
            <person name="Burdz T."/>
            <person name="Wiebe D."/>
            <person name="Huynh C."/>
            <person name="Bernard K."/>
        </authorList>
    </citation>
    <scope>NUCLEOTIDE SEQUENCE [LARGE SCALE GENOMIC DNA]</scope>
    <source>
        <strain evidence="1 3">NML 110608</strain>
    </source>
</reference>
<dbReference type="GO" id="GO:0005975">
    <property type="term" value="P:carbohydrate metabolic process"/>
    <property type="evidence" value="ECO:0007669"/>
    <property type="project" value="InterPro"/>
</dbReference>
<proteinExistence type="predicted"/>
<dbReference type="InterPro" id="IPR008183">
    <property type="entry name" value="Aldose_1/G6P_1-epimerase"/>
</dbReference>
<dbReference type="Proteomes" id="UP000094869">
    <property type="component" value="Unassembled WGS sequence"/>
</dbReference>
<dbReference type="CDD" id="cd09024">
    <property type="entry name" value="Aldose_epim_lacX"/>
    <property type="match status" value="1"/>
</dbReference>
<evidence type="ECO:0000313" key="2">
    <source>
        <dbReference type="EMBL" id="ODR54608.1"/>
    </source>
</evidence>
<dbReference type="Proteomes" id="UP000094067">
    <property type="component" value="Unassembled WGS sequence"/>
</dbReference>
<dbReference type="Pfam" id="PF01263">
    <property type="entry name" value="Aldose_epim"/>
    <property type="match status" value="1"/>
</dbReference>